<feature type="non-terminal residue" evidence="1">
    <location>
        <position position="1"/>
    </location>
</feature>
<organism evidence="1 2">
    <name type="scientific">Saccharata proteae CBS 121410</name>
    <dbReference type="NCBI Taxonomy" id="1314787"/>
    <lineage>
        <taxon>Eukaryota</taxon>
        <taxon>Fungi</taxon>
        <taxon>Dikarya</taxon>
        <taxon>Ascomycota</taxon>
        <taxon>Pezizomycotina</taxon>
        <taxon>Dothideomycetes</taxon>
        <taxon>Dothideomycetes incertae sedis</taxon>
        <taxon>Botryosphaeriales</taxon>
        <taxon>Saccharataceae</taxon>
        <taxon>Saccharata</taxon>
    </lineage>
</organism>
<dbReference type="Proteomes" id="UP000799776">
    <property type="component" value="Unassembled WGS sequence"/>
</dbReference>
<gene>
    <name evidence="1" type="ORF">K490DRAFT_18988</name>
</gene>
<dbReference type="AlphaFoldDB" id="A0A9P4LXL4"/>
<feature type="non-terminal residue" evidence="1">
    <location>
        <position position="188"/>
    </location>
</feature>
<dbReference type="EMBL" id="ML978718">
    <property type="protein sequence ID" value="KAF2087794.1"/>
    <property type="molecule type" value="Genomic_DNA"/>
</dbReference>
<name>A0A9P4LXL4_9PEZI</name>
<proteinExistence type="predicted"/>
<reference evidence="1" key="1">
    <citation type="journal article" date="2020" name="Stud. Mycol.">
        <title>101 Dothideomycetes genomes: a test case for predicting lifestyles and emergence of pathogens.</title>
        <authorList>
            <person name="Haridas S."/>
            <person name="Albert R."/>
            <person name="Binder M."/>
            <person name="Bloem J."/>
            <person name="Labutti K."/>
            <person name="Salamov A."/>
            <person name="Andreopoulos B."/>
            <person name="Baker S."/>
            <person name="Barry K."/>
            <person name="Bills G."/>
            <person name="Bluhm B."/>
            <person name="Cannon C."/>
            <person name="Castanera R."/>
            <person name="Culley D."/>
            <person name="Daum C."/>
            <person name="Ezra D."/>
            <person name="Gonzalez J."/>
            <person name="Henrissat B."/>
            <person name="Kuo A."/>
            <person name="Liang C."/>
            <person name="Lipzen A."/>
            <person name="Lutzoni F."/>
            <person name="Magnuson J."/>
            <person name="Mondo S."/>
            <person name="Nolan M."/>
            <person name="Ohm R."/>
            <person name="Pangilinan J."/>
            <person name="Park H.-J."/>
            <person name="Ramirez L."/>
            <person name="Alfaro M."/>
            <person name="Sun H."/>
            <person name="Tritt A."/>
            <person name="Yoshinaga Y."/>
            <person name="Zwiers L.-H."/>
            <person name="Turgeon B."/>
            <person name="Goodwin S."/>
            <person name="Spatafora J."/>
            <person name="Crous P."/>
            <person name="Grigoriev I."/>
        </authorList>
    </citation>
    <scope>NUCLEOTIDE SEQUENCE</scope>
    <source>
        <strain evidence="1">CBS 121410</strain>
    </source>
</reference>
<evidence type="ECO:0000313" key="2">
    <source>
        <dbReference type="Proteomes" id="UP000799776"/>
    </source>
</evidence>
<dbReference type="PANTHER" id="PTHR42085:SF4">
    <property type="entry name" value="F-BOX DOMAIN-CONTAINING PROTEIN"/>
    <property type="match status" value="1"/>
</dbReference>
<sequence length="188" mass="21322">QPSPLLRLPAELRIQIYSDLLTSPHIPSLRRLAARNYFSTSVLPGPAVHTNILCTCRQIFWEATPILYGENSFAAHPQLLTKMPFLVDKSRPIVQSSAAQRIRRWSLNVRLDTDPLFSLEDATRAFSGAEEVEIDVWQAQFEACDYSVLRLFEGVRGVGRARVKGSVERGFASWLELVMMSEEDDEEE</sequence>
<evidence type="ECO:0000313" key="1">
    <source>
        <dbReference type="EMBL" id="KAF2087794.1"/>
    </source>
</evidence>
<dbReference type="InterPro" id="IPR038883">
    <property type="entry name" value="AN11006-like"/>
</dbReference>
<keyword evidence="2" id="KW-1185">Reference proteome</keyword>
<evidence type="ECO:0008006" key="3">
    <source>
        <dbReference type="Google" id="ProtNLM"/>
    </source>
</evidence>
<dbReference type="OrthoDB" id="2951834at2759"/>
<protein>
    <recommendedName>
        <fullName evidence="3">F-box domain-containing protein</fullName>
    </recommendedName>
</protein>
<accession>A0A9P4LXL4</accession>
<dbReference type="PANTHER" id="PTHR42085">
    <property type="entry name" value="F-BOX DOMAIN-CONTAINING PROTEIN"/>
    <property type="match status" value="1"/>
</dbReference>
<comment type="caution">
    <text evidence="1">The sequence shown here is derived from an EMBL/GenBank/DDBJ whole genome shotgun (WGS) entry which is preliminary data.</text>
</comment>